<dbReference type="EMBL" id="AMCI01008170">
    <property type="protein sequence ID" value="EJW91453.1"/>
    <property type="molecule type" value="Genomic_DNA"/>
</dbReference>
<evidence type="ECO:0000313" key="2">
    <source>
        <dbReference type="EMBL" id="EJW91453.1"/>
    </source>
</evidence>
<proteinExistence type="predicted"/>
<evidence type="ECO:0000259" key="1">
    <source>
        <dbReference type="Pfam" id="PF12508"/>
    </source>
</evidence>
<dbReference type="AlphaFoldDB" id="J9FAI9"/>
<feature type="non-terminal residue" evidence="2">
    <location>
        <position position="25"/>
    </location>
</feature>
<name>J9FAI9_9ZZZZ</name>
<feature type="domain" description="Conjugative transposon TraM C-terminal" evidence="1">
    <location>
        <begin position="1"/>
        <end position="25"/>
    </location>
</feature>
<dbReference type="InterPro" id="IPR055407">
    <property type="entry name" value="TraM_C"/>
</dbReference>
<gene>
    <name evidence="2" type="ORF">EVA_20440</name>
</gene>
<sequence>MSVFDNDGMEGFYVPESSFREFMKD</sequence>
<reference evidence="2" key="1">
    <citation type="journal article" date="2012" name="PLoS ONE">
        <title>Gene sets for utilization of primary and secondary nutrition supplies in the distal gut of endangered iberian lynx.</title>
        <authorList>
            <person name="Alcaide M."/>
            <person name="Messina E."/>
            <person name="Richter M."/>
            <person name="Bargiela R."/>
            <person name="Peplies J."/>
            <person name="Huws S.A."/>
            <person name="Newbold C.J."/>
            <person name="Golyshin P.N."/>
            <person name="Simon M.A."/>
            <person name="Lopez G."/>
            <person name="Yakimov M.M."/>
            <person name="Ferrer M."/>
        </authorList>
    </citation>
    <scope>NUCLEOTIDE SEQUENCE</scope>
</reference>
<protein>
    <recommendedName>
        <fullName evidence="1">Conjugative transposon TraM C-terminal domain-containing protein</fullName>
    </recommendedName>
</protein>
<comment type="caution">
    <text evidence="2">The sequence shown here is derived from an EMBL/GenBank/DDBJ whole genome shotgun (WGS) entry which is preliminary data.</text>
</comment>
<dbReference type="Pfam" id="PF12508">
    <property type="entry name" value="Transposon_TraM"/>
    <property type="match status" value="1"/>
</dbReference>
<organism evidence="2">
    <name type="scientific">gut metagenome</name>
    <dbReference type="NCBI Taxonomy" id="749906"/>
    <lineage>
        <taxon>unclassified sequences</taxon>
        <taxon>metagenomes</taxon>
        <taxon>organismal metagenomes</taxon>
    </lineage>
</organism>
<accession>J9FAI9</accession>